<accession>A0A1H5ER96</accession>
<dbReference type="InterPro" id="IPR029058">
    <property type="entry name" value="AB_hydrolase_fold"/>
</dbReference>
<dbReference type="InterPro" id="IPR050228">
    <property type="entry name" value="Carboxylesterase_BioH"/>
</dbReference>
<dbReference type="PANTHER" id="PTHR43194:SF2">
    <property type="entry name" value="PEROXISOMAL MEMBRANE PROTEIN LPX1"/>
    <property type="match status" value="1"/>
</dbReference>
<dbReference type="PRINTS" id="PR00111">
    <property type="entry name" value="ABHYDROLASE"/>
</dbReference>
<evidence type="ECO:0000313" key="3">
    <source>
        <dbReference type="Proteomes" id="UP000183407"/>
    </source>
</evidence>
<protein>
    <submittedName>
        <fullName evidence="2">Pimeloyl-ACP methyl ester carboxylesterase</fullName>
    </submittedName>
</protein>
<feature type="domain" description="AB hydrolase-1" evidence="1">
    <location>
        <begin position="40"/>
        <end position="268"/>
    </location>
</feature>
<dbReference type="Proteomes" id="UP000183407">
    <property type="component" value="Unassembled WGS sequence"/>
</dbReference>
<dbReference type="Pfam" id="PF00561">
    <property type="entry name" value="Abhydrolase_1"/>
    <property type="match status" value="1"/>
</dbReference>
<sequence length="291" mass="31410">MDAQTTARPIPVEFTGTGGVRLAGDRWEPDDLLTDSTEGTVLLLHGGGQTRHSWDRTAARLAEGGWRAVTLDARGHGDSEWAPEYSAELFAADLEAVLAELGGRVVVVGASLGGRTGIVVAGGRPRSLAGLVLVDITHRIDRAGQRRVRDFLGAAPNGFASLDDASAAIDAFRGTPPRRRRSDGLRKNLRLRGDGRWYWHWDPAFVGYADNRGNSDERRLAALATRITVPTLIVHGTRSEIVSRKAVDEMLALVPNSEAVEVDAGHMIAGDDNEAFALHLEGFLERALPSR</sequence>
<dbReference type="SUPFAM" id="SSF53474">
    <property type="entry name" value="alpha/beta-Hydrolases"/>
    <property type="match status" value="1"/>
</dbReference>
<evidence type="ECO:0000259" key="1">
    <source>
        <dbReference type="Pfam" id="PF00561"/>
    </source>
</evidence>
<dbReference type="Gene3D" id="3.40.50.1820">
    <property type="entry name" value="alpha/beta hydrolase"/>
    <property type="match status" value="1"/>
</dbReference>
<proteinExistence type="predicted"/>
<dbReference type="EMBL" id="FNTL01000004">
    <property type="protein sequence ID" value="SED93580.1"/>
    <property type="molecule type" value="Genomic_DNA"/>
</dbReference>
<name>A0A1H5ER96_RHOJO</name>
<dbReference type="InterPro" id="IPR000073">
    <property type="entry name" value="AB_hydrolase_1"/>
</dbReference>
<dbReference type="GO" id="GO:0003824">
    <property type="term" value="F:catalytic activity"/>
    <property type="evidence" value="ECO:0007669"/>
    <property type="project" value="UniProtKB-ARBA"/>
</dbReference>
<dbReference type="PANTHER" id="PTHR43194">
    <property type="entry name" value="HYDROLASE ALPHA/BETA FOLD FAMILY"/>
    <property type="match status" value="1"/>
</dbReference>
<dbReference type="AlphaFoldDB" id="A0A1H5ER96"/>
<reference evidence="3" key="1">
    <citation type="submission" date="2016-10" db="EMBL/GenBank/DDBJ databases">
        <authorList>
            <person name="Varghese N."/>
        </authorList>
    </citation>
    <scope>NUCLEOTIDE SEQUENCE [LARGE SCALE GENOMIC DNA]</scope>
    <source>
        <strain evidence="3">DSM 44719</strain>
    </source>
</reference>
<dbReference type="OrthoDB" id="63519at2"/>
<evidence type="ECO:0000313" key="2">
    <source>
        <dbReference type="EMBL" id="SED93580.1"/>
    </source>
</evidence>
<gene>
    <name evidence="2" type="ORF">SAMN04490220_6095</name>
</gene>
<organism evidence="2 3">
    <name type="scientific">Rhodococcus jostii</name>
    <dbReference type="NCBI Taxonomy" id="132919"/>
    <lineage>
        <taxon>Bacteria</taxon>
        <taxon>Bacillati</taxon>
        <taxon>Actinomycetota</taxon>
        <taxon>Actinomycetes</taxon>
        <taxon>Mycobacteriales</taxon>
        <taxon>Nocardiaceae</taxon>
        <taxon>Rhodococcus</taxon>
    </lineage>
</organism>
<dbReference type="RefSeq" id="WP_073366926.1">
    <property type="nucleotide sequence ID" value="NZ_FNTL01000004.1"/>
</dbReference>